<gene>
    <name evidence="1" type="ORF">ACI8B_110105</name>
</gene>
<organism evidence="1 2">
    <name type="scientific">Acinetobacter proteolyticus</name>
    <dbReference type="NCBI Taxonomy" id="1776741"/>
    <lineage>
        <taxon>Bacteria</taxon>
        <taxon>Pseudomonadati</taxon>
        <taxon>Pseudomonadota</taxon>
        <taxon>Gammaproteobacteria</taxon>
        <taxon>Moraxellales</taxon>
        <taxon>Moraxellaceae</taxon>
        <taxon>Acinetobacter</taxon>
    </lineage>
</organism>
<sequence>MGIHIHAYTVFSKEEADKINQIIKLEFPNYFNYDFIIYDADDLSGYEKEIAVEDVGIPTSFKADFLISLNNKSSTFNISEVALIIKERFGSGNIILMQNGEVRI</sequence>
<accession>A0A653K2M7</accession>
<evidence type="ECO:0000313" key="1">
    <source>
        <dbReference type="EMBL" id="VXA54039.1"/>
    </source>
</evidence>
<reference evidence="1 2" key="1">
    <citation type="submission" date="2019-10" db="EMBL/GenBank/DDBJ databases">
        <authorList>
            <person name="Karimi E."/>
        </authorList>
    </citation>
    <scope>NUCLEOTIDE SEQUENCE [LARGE SCALE GENOMIC DNA]</scope>
    <source>
        <strain evidence="1">Acinetobacter sp. 8BE</strain>
    </source>
</reference>
<name>A0A653K2M7_9GAMM</name>
<dbReference type="RefSeq" id="WP_159724577.1">
    <property type="nucleotide sequence ID" value="NZ_LR732744.1"/>
</dbReference>
<protein>
    <submittedName>
        <fullName evidence="1">Uncharacterized protein</fullName>
    </submittedName>
</protein>
<dbReference type="InterPro" id="IPR053759">
    <property type="entry name" value="CDI_Immunity_Comp"/>
</dbReference>
<evidence type="ECO:0000313" key="2">
    <source>
        <dbReference type="Proteomes" id="UP000430404"/>
    </source>
</evidence>
<dbReference type="EMBL" id="CABWKZ010000003">
    <property type="protein sequence ID" value="VXA54039.1"/>
    <property type="molecule type" value="Genomic_DNA"/>
</dbReference>
<dbReference type="Proteomes" id="UP000430404">
    <property type="component" value="Unassembled WGS sequence"/>
</dbReference>
<dbReference type="Gene3D" id="3.30.70.2920">
    <property type="match status" value="1"/>
</dbReference>
<dbReference type="AlphaFoldDB" id="A0A653K2M7"/>
<proteinExistence type="predicted"/>